<reference evidence="3 4" key="1">
    <citation type="submission" date="2018-06" db="EMBL/GenBank/DDBJ databases">
        <title>Genomic Encyclopedia of Archaeal and Bacterial Type Strains, Phase II (KMG-II): from individual species to whole genera.</title>
        <authorList>
            <person name="Goeker M."/>
        </authorList>
    </citation>
    <scope>NUCLEOTIDE SEQUENCE [LARGE SCALE GENOMIC DNA]</scope>
    <source>
        <strain evidence="3 4">DSM 29821</strain>
    </source>
</reference>
<feature type="transmembrane region" description="Helical" evidence="1">
    <location>
        <begin position="242"/>
        <end position="262"/>
    </location>
</feature>
<dbReference type="GO" id="GO:0016747">
    <property type="term" value="F:acyltransferase activity, transferring groups other than amino-acyl groups"/>
    <property type="evidence" value="ECO:0007669"/>
    <property type="project" value="InterPro"/>
</dbReference>
<organism evidence="3 4">
    <name type="scientific">Chitinophaga dinghuensis</name>
    <dbReference type="NCBI Taxonomy" id="1539050"/>
    <lineage>
        <taxon>Bacteria</taxon>
        <taxon>Pseudomonadati</taxon>
        <taxon>Bacteroidota</taxon>
        <taxon>Chitinophagia</taxon>
        <taxon>Chitinophagales</taxon>
        <taxon>Chitinophagaceae</taxon>
        <taxon>Chitinophaga</taxon>
    </lineage>
</organism>
<dbReference type="PANTHER" id="PTHR23028:SF53">
    <property type="entry name" value="ACYL_TRANSF_3 DOMAIN-CONTAINING PROTEIN"/>
    <property type="match status" value="1"/>
</dbReference>
<evidence type="ECO:0000259" key="2">
    <source>
        <dbReference type="Pfam" id="PF01757"/>
    </source>
</evidence>
<feature type="transmembrane region" description="Helical" evidence="1">
    <location>
        <begin position="210"/>
        <end position="230"/>
    </location>
</feature>
<keyword evidence="1" id="KW-0812">Transmembrane</keyword>
<dbReference type="PANTHER" id="PTHR23028">
    <property type="entry name" value="ACETYLTRANSFERASE"/>
    <property type="match status" value="1"/>
</dbReference>
<feature type="domain" description="Acyltransferase 3" evidence="2">
    <location>
        <begin position="11"/>
        <end position="352"/>
    </location>
</feature>
<feature type="transmembrane region" description="Helical" evidence="1">
    <location>
        <begin position="309"/>
        <end position="327"/>
    </location>
</feature>
<gene>
    <name evidence="3" type="ORF">CLV59_102517</name>
</gene>
<evidence type="ECO:0000313" key="4">
    <source>
        <dbReference type="Proteomes" id="UP000249819"/>
    </source>
</evidence>
<dbReference type="OrthoDB" id="290051at2"/>
<feature type="transmembrane region" description="Helical" evidence="1">
    <location>
        <begin position="171"/>
        <end position="190"/>
    </location>
</feature>
<feature type="transmembrane region" description="Helical" evidence="1">
    <location>
        <begin position="15"/>
        <end position="37"/>
    </location>
</feature>
<dbReference type="EMBL" id="QLMA01000002">
    <property type="protein sequence ID" value="RAJ85812.1"/>
    <property type="molecule type" value="Genomic_DNA"/>
</dbReference>
<feature type="transmembrane region" description="Helical" evidence="1">
    <location>
        <begin position="274"/>
        <end position="297"/>
    </location>
</feature>
<keyword evidence="1" id="KW-1133">Transmembrane helix</keyword>
<dbReference type="Proteomes" id="UP000249819">
    <property type="component" value="Unassembled WGS sequence"/>
</dbReference>
<dbReference type="AlphaFoldDB" id="A0A327W997"/>
<keyword evidence="1" id="KW-0472">Membrane</keyword>
<dbReference type="InterPro" id="IPR002656">
    <property type="entry name" value="Acyl_transf_3_dom"/>
</dbReference>
<dbReference type="Pfam" id="PF01757">
    <property type="entry name" value="Acyl_transf_3"/>
    <property type="match status" value="1"/>
</dbReference>
<feature type="transmembrane region" description="Helical" evidence="1">
    <location>
        <begin position="49"/>
        <end position="66"/>
    </location>
</feature>
<evidence type="ECO:0000313" key="3">
    <source>
        <dbReference type="EMBL" id="RAJ85812.1"/>
    </source>
</evidence>
<keyword evidence="4" id="KW-1185">Reference proteome</keyword>
<comment type="caution">
    <text evidence="3">The sequence shown here is derived from an EMBL/GenBank/DDBJ whole genome shotgun (WGS) entry which is preliminary data.</text>
</comment>
<proteinExistence type="predicted"/>
<dbReference type="RefSeq" id="WP_111591445.1">
    <property type="nucleotide sequence ID" value="NZ_QLMA01000002.1"/>
</dbReference>
<dbReference type="GO" id="GO:0016020">
    <property type="term" value="C:membrane"/>
    <property type="evidence" value="ECO:0007669"/>
    <property type="project" value="TreeGrafter"/>
</dbReference>
<sequence length="385" mass="43368">MGENNSIRHFDFIDAVRGLAVAAVVLVHSAQGIVGLSPLAASLFSKGQYGVQLFFIASALTLFMSYGQREQLDGKQTVPFFFLRRFFRIAPMYYIAIIFYSLILLFNPPSTYPNDFHFGYMILAMLFLNGVFPSNVAINYVPPGGWSVAVEMLFYLLIPILYRKIRNLKSAILFGFATLVISILCKYLAINVLRMSGQDYSAWLPWFLYFWLPNQLPVFAIGIVLFFLIGKPGSTNSENAKLKAAGLLLLSVLWIGLVITGGQYLNPYGYYQEHFLIAIGFGLLVRGLSIWQFPIFVNKYMISLGKVSFSLYLIHFVVIRVVMHFLARLNLPSVLTVGGVFVCTLVVSYFLSSLSYKLIEQKGTDIGKRLINRLKKPNTLVSVEQ</sequence>
<feature type="transmembrane region" description="Helical" evidence="1">
    <location>
        <begin position="333"/>
        <end position="352"/>
    </location>
</feature>
<dbReference type="InterPro" id="IPR050879">
    <property type="entry name" value="Acyltransferase_3"/>
</dbReference>
<evidence type="ECO:0000256" key="1">
    <source>
        <dbReference type="SAM" id="Phobius"/>
    </source>
</evidence>
<feature type="transmembrane region" description="Helical" evidence="1">
    <location>
        <begin position="86"/>
        <end position="106"/>
    </location>
</feature>
<dbReference type="GO" id="GO:0000271">
    <property type="term" value="P:polysaccharide biosynthetic process"/>
    <property type="evidence" value="ECO:0007669"/>
    <property type="project" value="TreeGrafter"/>
</dbReference>
<protein>
    <submittedName>
        <fullName evidence="3">Peptidoglycan/LPS O-acetylase OafA/YrhL</fullName>
    </submittedName>
</protein>
<accession>A0A327W997</accession>
<name>A0A327W997_9BACT</name>
<feature type="transmembrane region" description="Helical" evidence="1">
    <location>
        <begin position="144"/>
        <end position="162"/>
    </location>
</feature>